<evidence type="ECO:0000256" key="1">
    <source>
        <dbReference type="SAM" id="Phobius"/>
    </source>
</evidence>
<gene>
    <name evidence="2" type="ORF">Y958_29805</name>
</gene>
<organism evidence="2 3">
    <name type="scientific">Nitrospirillum viridazoti CBAmc</name>
    <dbReference type="NCBI Taxonomy" id="1441467"/>
    <lineage>
        <taxon>Bacteria</taxon>
        <taxon>Pseudomonadati</taxon>
        <taxon>Pseudomonadota</taxon>
        <taxon>Alphaproteobacteria</taxon>
        <taxon>Rhodospirillales</taxon>
        <taxon>Azospirillaceae</taxon>
        <taxon>Nitrospirillum</taxon>
        <taxon>Nitrospirillum viridazoti</taxon>
    </lineage>
</organism>
<feature type="transmembrane region" description="Helical" evidence="1">
    <location>
        <begin position="90"/>
        <end position="115"/>
    </location>
</feature>
<dbReference type="AlphaFoldDB" id="A0A248K2T6"/>
<evidence type="ECO:0000313" key="3">
    <source>
        <dbReference type="Proteomes" id="UP000197153"/>
    </source>
</evidence>
<evidence type="ECO:0000313" key="2">
    <source>
        <dbReference type="EMBL" id="ASG25160.1"/>
    </source>
</evidence>
<protein>
    <submittedName>
        <fullName evidence="2">Uncharacterized protein</fullName>
    </submittedName>
</protein>
<feature type="transmembrane region" description="Helical" evidence="1">
    <location>
        <begin position="127"/>
        <end position="149"/>
    </location>
</feature>
<sequence length="154" mass="17101">MGVSTISSAASRPTWRRPSTGYYLTLGLALPGIVFAATSIAASLQIRAHADPFDILNPVGLPALLFVWFLLYAFRLIFWEKVPPQMQNLVRTLLTLVLCVEVLAGLAAFILVWNLPTEDLVRGQSDLIVVGWFTTLAVLSQIGTVTWLLRYRKE</sequence>
<reference evidence="2 3" key="1">
    <citation type="submission" date="2017-06" db="EMBL/GenBank/DDBJ databases">
        <title>Complete genome sequence of Nitrospirillum amazonense strain CBAmC, an endophytic nitrogen-fixing and plant growth-promoting bacterium, isolated from sugarcane.</title>
        <authorList>
            <person name="Schwab S."/>
            <person name="dos Santos Teixeira K.R."/>
            <person name="Simoes Araujo J.L."/>
            <person name="Soares Vidal M."/>
            <person name="Borges de Freitas H.R."/>
            <person name="Rivello Crivelaro A.L."/>
            <person name="Bueno de Camargo Nunes A."/>
            <person name="dos Santos C.M."/>
            <person name="Palmeira da Silva Rosa D."/>
            <person name="da Silva Padilha D."/>
            <person name="da Silva E."/>
            <person name="Araujo Terra L."/>
            <person name="Soares Mendes V."/>
            <person name="Farinelli L."/>
            <person name="Magalhaes Cruz L."/>
            <person name="Baldani J.I."/>
        </authorList>
    </citation>
    <scope>NUCLEOTIDE SEQUENCE [LARGE SCALE GENOMIC DNA]</scope>
    <source>
        <strain evidence="2 3">CBAmC</strain>
    </source>
</reference>
<proteinExistence type="predicted"/>
<dbReference type="EMBL" id="CP022113">
    <property type="protein sequence ID" value="ASG25160.1"/>
    <property type="molecule type" value="Genomic_DNA"/>
</dbReference>
<dbReference type="KEGG" id="nao:Y958_29805"/>
<dbReference type="RefSeq" id="WP_088875538.1">
    <property type="nucleotide sequence ID" value="NZ_CP022113.1"/>
</dbReference>
<name>A0A248K2T6_9PROT</name>
<feature type="transmembrane region" description="Helical" evidence="1">
    <location>
        <begin position="21"/>
        <end position="43"/>
    </location>
</feature>
<keyword evidence="1" id="KW-0472">Membrane</keyword>
<keyword evidence="3" id="KW-1185">Reference proteome</keyword>
<accession>A0A248K2T6</accession>
<feature type="transmembrane region" description="Helical" evidence="1">
    <location>
        <begin position="55"/>
        <end position="78"/>
    </location>
</feature>
<keyword evidence="1" id="KW-1133">Transmembrane helix</keyword>
<dbReference type="Proteomes" id="UP000197153">
    <property type="component" value="Chromosome 4"/>
</dbReference>
<keyword evidence="1" id="KW-0812">Transmembrane</keyword>